<dbReference type="Proteomes" id="UP000652761">
    <property type="component" value="Unassembled WGS sequence"/>
</dbReference>
<dbReference type="AlphaFoldDB" id="A0A843U0M6"/>
<evidence type="ECO:0000256" key="1">
    <source>
        <dbReference type="SAM" id="MobiDB-lite"/>
    </source>
</evidence>
<proteinExistence type="predicted"/>
<gene>
    <name evidence="3" type="ORF">Taro_008257</name>
</gene>
<feature type="region of interest" description="Disordered" evidence="1">
    <location>
        <begin position="1"/>
        <end position="31"/>
    </location>
</feature>
<organism evidence="3 4">
    <name type="scientific">Colocasia esculenta</name>
    <name type="common">Wild taro</name>
    <name type="synonym">Arum esculentum</name>
    <dbReference type="NCBI Taxonomy" id="4460"/>
    <lineage>
        <taxon>Eukaryota</taxon>
        <taxon>Viridiplantae</taxon>
        <taxon>Streptophyta</taxon>
        <taxon>Embryophyta</taxon>
        <taxon>Tracheophyta</taxon>
        <taxon>Spermatophyta</taxon>
        <taxon>Magnoliopsida</taxon>
        <taxon>Liliopsida</taxon>
        <taxon>Araceae</taxon>
        <taxon>Aroideae</taxon>
        <taxon>Colocasieae</taxon>
        <taxon>Colocasia</taxon>
    </lineage>
</organism>
<evidence type="ECO:0000313" key="3">
    <source>
        <dbReference type="EMBL" id="MQL75896.1"/>
    </source>
</evidence>
<dbReference type="OrthoDB" id="642536at2759"/>
<comment type="caution">
    <text evidence="3">The sequence shown here is derived from an EMBL/GenBank/DDBJ whole genome shotgun (WGS) entry which is preliminary data.</text>
</comment>
<sequence>MAGAAHGSRRRRRKEREGSRTRRRPQPQQRDWSDLPNLALFSILQRLATFKDRFAFDGVCRAWRAVSRPTLGGFLSSQRPLLCGTGGHHFCGFSRGPSYRSTLRGLCRQDATLLGFSHGYLIMANVGSRREIWLVNPFTGHEVFSIPRVHCAHSPEWAALTEPPSSPRCRLVAWCRLTIVYCNPSDLYWSMYCCETEEERTCSRWPSVLGGAVCARSLSGKLLRFEFYPQPRVTRMGVRHLLPGSTNVWLAAASGGEILAIHANPWLEAAEGCVVYRLDTSRGDWVRMETLGGRALLFTTVGFALCDEHPHRWGGEDNCVYYQRHLGGEVKVFHMEGSRTETLQVNHPSSHLEGKCCCLSRCCTSSFIWVLPGLCY</sequence>
<dbReference type="EMBL" id="NMUH01000269">
    <property type="protein sequence ID" value="MQL75896.1"/>
    <property type="molecule type" value="Genomic_DNA"/>
</dbReference>
<evidence type="ECO:0000313" key="4">
    <source>
        <dbReference type="Proteomes" id="UP000652761"/>
    </source>
</evidence>
<dbReference type="Gene3D" id="1.20.1280.50">
    <property type="match status" value="1"/>
</dbReference>
<dbReference type="InterPro" id="IPR036047">
    <property type="entry name" value="F-box-like_dom_sf"/>
</dbReference>
<evidence type="ECO:0000259" key="2">
    <source>
        <dbReference type="Pfam" id="PF03478"/>
    </source>
</evidence>
<dbReference type="Pfam" id="PF03478">
    <property type="entry name" value="Beta-prop_KIB1-4"/>
    <property type="match status" value="1"/>
</dbReference>
<reference evidence="3" key="1">
    <citation type="submission" date="2017-07" db="EMBL/GenBank/DDBJ databases">
        <title>Taro Niue Genome Assembly and Annotation.</title>
        <authorList>
            <person name="Atibalentja N."/>
            <person name="Keating K."/>
            <person name="Fields C.J."/>
        </authorList>
    </citation>
    <scope>NUCLEOTIDE SEQUENCE</scope>
    <source>
        <strain evidence="3">Niue_2</strain>
        <tissue evidence="3">Leaf</tissue>
    </source>
</reference>
<accession>A0A843U0M6</accession>
<keyword evidence="4" id="KW-1185">Reference proteome</keyword>
<feature type="domain" description="KIB1-4 beta-propeller" evidence="2">
    <location>
        <begin position="100"/>
        <end position="323"/>
    </location>
</feature>
<dbReference type="InterPro" id="IPR005174">
    <property type="entry name" value="KIB1-4_b-propeller"/>
</dbReference>
<protein>
    <recommendedName>
        <fullName evidence="2">KIB1-4 beta-propeller domain-containing protein</fullName>
    </recommendedName>
</protein>
<dbReference type="SUPFAM" id="SSF81383">
    <property type="entry name" value="F-box domain"/>
    <property type="match status" value="1"/>
</dbReference>
<dbReference type="PANTHER" id="PTHR33800">
    <property type="entry name" value="OS06G0113600 PROTEIN"/>
    <property type="match status" value="1"/>
</dbReference>
<name>A0A843U0M6_COLES</name>
<dbReference type="PANTHER" id="PTHR33800:SF13">
    <property type="entry name" value="OS06G0113600 PROTEIN"/>
    <property type="match status" value="1"/>
</dbReference>